<dbReference type="PANTHER" id="PTHR47234:SF2">
    <property type="entry name" value="TONB-DEPENDENT RECEPTOR"/>
    <property type="match status" value="1"/>
</dbReference>
<proteinExistence type="inferred from homology"/>
<evidence type="ECO:0000313" key="14">
    <source>
        <dbReference type="EMBL" id="QNP45324.1"/>
    </source>
</evidence>
<keyword evidence="4 8" id="KW-0812">Transmembrane</keyword>
<dbReference type="Pfam" id="PF07715">
    <property type="entry name" value="Plug"/>
    <property type="match status" value="1"/>
</dbReference>
<comment type="similarity">
    <text evidence="8 9">Belongs to the TonB-dependent receptor family.</text>
</comment>
<evidence type="ECO:0000256" key="1">
    <source>
        <dbReference type="ARBA" id="ARBA00004571"/>
    </source>
</evidence>
<dbReference type="InterPro" id="IPR039426">
    <property type="entry name" value="TonB-dep_rcpt-like"/>
</dbReference>
<accession>A0ABX6T6Z8</accession>
<keyword evidence="7 8" id="KW-0998">Cell outer membrane</keyword>
<dbReference type="Pfam" id="PF00593">
    <property type="entry name" value="TonB_dep_Rec_b-barrel"/>
    <property type="match status" value="1"/>
</dbReference>
<feature type="domain" description="TonB-dependent receptor plug" evidence="13">
    <location>
        <begin position="74"/>
        <end position="187"/>
    </location>
</feature>
<dbReference type="InterPro" id="IPR000531">
    <property type="entry name" value="Beta-barrel_TonB"/>
</dbReference>
<evidence type="ECO:0000256" key="2">
    <source>
        <dbReference type="ARBA" id="ARBA00022448"/>
    </source>
</evidence>
<dbReference type="RefSeq" id="WP_187708280.1">
    <property type="nucleotide sequence ID" value="NZ_CP060782.1"/>
</dbReference>
<keyword evidence="15" id="KW-1185">Reference proteome</keyword>
<evidence type="ECO:0000256" key="3">
    <source>
        <dbReference type="ARBA" id="ARBA00022452"/>
    </source>
</evidence>
<evidence type="ECO:0000256" key="4">
    <source>
        <dbReference type="ARBA" id="ARBA00022692"/>
    </source>
</evidence>
<sequence length="800" mass="85175">MRTNLRQNLLATTLLVGASALGAPAWAQDTAPAASEPSGPVEAQPTPSVSAEGEDVQGGQDIIVTGSRIPQPNLESAAPVTVVNDQDVKLSGSTRVEDVLNQLPSVGAAQASGVSNGATGTAEVDLRYMGAKRSLVLINGRRMMPGDPNSANLSADLNVIPSALIRRAEVLTGGASSVYGADAVAGVVNFIMDTEFEGIRFDGNWSTWQHNQDNPRVGNCASVAAGQGYCTGRTVGDTIHMADIINNRGFPLPTGSVTDGRSIDGTVTIGAGFDDGRGHAVAYFGYRNTKPVLQRDRDYSACVLQNTTRGTPRCGGSATANPGTAVIFATTTEGSVTSTVAALGPGTITPFAQNLYNFAPLNYFQRPDERYIAGAFANYEISPAFKPYLEFMFMDDRTLAQIAPSGDFGNTLTINCDNPLMSAQQLAAICGNPNNLINGFVGNFPLAAGASYNPNPGAAPINFFDARGNTYNQGFFQLLRRNTEGGPRISDLRHQAWRGVLGMRGDLSNVFSYDSYFQYGRTNYTQVYKNEFSIARLNRALNVVNVDANGAVVPVGTAGSQIVCRSVLDQSDPTCVPYDPFGAGPSAAAVNYLNVFGVIQGITSEQIANFNVTGLLGEMGWKTPWAEDGVAVNAGVEYRRESLELNPDQSFQTGDLTGQGAPTLPVSGNFRVWEVFGEMQVPIIQNSFIDELTFSAGYRKSWYTTSNDRKYDTDTYKLALEFAPIRDIRFRGSYNRAVRAPNIQELFAPQFVGLDGSDDPCAKVITATDYGCLAQGLVVGQSPTANPAGQYNGLLGGNPS</sequence>
<evidence type="ECO:0000256" key="9">
    <source>
        <dbReference type="RuleBase" id="RU003357"/>
    </source>
</evidence>
<keyword evidence="14" id="KW-0675">Receptor</keyword>
<evidence type="ECO:0000256" key="5">
    <source>
        <dbReference type="ARBA" id="ARBA00023077"/>
    </source>
</evidence>
<dbReference type="Proteomes" id="UP000516105">
    <property type="component" value="Chromosome"/>
</dbReference>
<evidence type="ECO:0000259" key="12">
    <source>
        <dbReference type="Pfam" id="PF00593"/>
    </source>
</evidence>
<feature type="region of interest" description="Disordered" evidence="10">
    <location>
        <begin position="28"/>
        <end position="55"/>
    </location>
</feature>
<evidence type="ECO:0000256" key="7">
    <source>
        <dbReference type="ARBA" id="ARBA00023237"/>
    </source>
</evidence>
<organism evidence="14 15">
    <name type="scientific">Sphingomonas sediminicola</name>
    <dbReference type="NCBI Taxonomy" id="386874"/>
    <lineage>
        <taxon>Bacteria</taxon>
        <taxon>Pseudomonadati</taxon>
        <taxon>Pseudomonadota</taxon>
        <taxon>Alphaproteobacteria</taxon>
        <taxon>Sphingomonadales</taxon>
        <taxon>Sphingomonadaceae</taxon>
        <taxon>Sphingomonas</taxon>
    </lineage>
</organism>
<comment type="subcellular location">
    <subcellularLocation>
        <location evidence="1 8">Cell outer membrane</location>
        <topology evidence="1 8">Multi-pass membrane protein</topology>
    </subcellularLocation>
</comment>
<protein>
    <submittedName>
        <fullName evidence="14">TonB-dependent receptor</fullName>
    </submittedName>
</protein>
<feature type="chain" id="PRO_5047348690" evidence="11">
    <location>
        <begin position="28"/>
        <end position="800"/>
    </location>
</feature>
<evidence type="ECO:0000259" key="13">
    <source>
        <dbReference type="Pfam" id="PF07715"/>
    </source>
</evidence>
<dbReference type="Gene3D" id="2.40.170.20">
    <property type="entry name" value="TonB-dependent receptor, beta-barrel domain"/>
    <property type="match status" value="1"/>
</dbReference>
<gene>
    <name evidence="14" type="ORF">H9L14_12045</name>
</gene>
<keyword evidence="11" id="KW-0732">Signal</keyword>
<evidence type="ECO:0000256" key="11">
    <source>
        <dbReference type="SAM" id="SignalP"/>
    </source>
</evidence>
<keyword evidence="6 8" id="KW-0472">Membrane</keyword>
<dbReference type="EMBL" id="CP060782">
    <property type="protein sequence ID" value="QNP45324.1"/>
    <property type="molecule type" value="Genomic_DNA"/>
</dbReference>
<keyword evidence="2 8" id="KW-0813">Transport</keyword>
<dbReference type="InterPro" id="IPR037066">
    <property type="entry name" value="Plug_dom_sf"/>
</dbReference>
<evidence type="ECO:0000256" key="8">
    <source>
        <dbReference type="PROSITE-ProRule" id="PRU01360"/>
    </source>
</evidence>
<evidence type="ECO:0000313" key="15">
    <source>
        <dbReference type="Proteomes" id="UP000516105"/>
    </source>
</evidence>
<keyword evidence="3 8" id="KW-1134">Transmembrane beta strand</keyword>
<dbReference type="PROSITE" id="PS52016">
    <property type="entry name" value="TONB_DEPENDENT_REC_3"/>
    <property type="match status" value="1"/>
</dbReference>
<feature type="signal peptide" evidence="11">
    <location>
        <begin position="1"/>
        <end position="27"/>
    </location>
</feature>
<dbReference type="PANTHER" id="PTHR47234">
    <property type="match status" value="1"/>
</dbReference>
<keyword evidence="5 9" id="KW-0798">TonB box</keyword>
<dbReference type="SUPFAM" id="SSF56935">
    <property type="entry name" value="Porins"/>
    <property type="match status" value="1"/>
</dbReference>
<name>A0ABX6T6Z8_9SPHN</name>
<dbReference type="Gene3D" id="2.170.130.10">
    <property type="entry name" value="TonB-dependent receptor, plug domain"/>
    <property type="match status" value="1"/>
</dbReference>
<feature type="domain" description="TonB-dependent receptor-like beta-barrel" evidence="12">
    <location>
        <begin position="462"/>
        <end position="750"/>
    </location>
</feature>
<evidence type="ECO:0000256" key="10">
    <source>
        <dbReference type="SAM" id="MobiDB-lite"/>
    </source>
</evidence>
<evidence type="ECO:0000256" key="6">
    <source>
        <dbReference type="ARBA" id="ARBA00023136"/>
    </source>
</evidence>
<dbReference type="InterPro" id="IPR012910">
    <property type="entry name" value="Plug_dom"/>
</dbReference>
<reference evidence="14 15" key="1">
    <citation type="submission" date="2020-08" db="EMBL/GenBank/DDBJ databases">
        <title>Genome sequence of Sphingomonas sediminicola KACC 15039T.</title>
        <authorList>
            <person name="Hyun D.-W."/>
            <person name="Bae J.-W."/>
        </authorList>
    </citation>
    <scope>NUCLEOTIDE SEQUENCE [LARGE SCALE GENOMIC DNA]</scope>
    <source>
        <strain evidence="14 15">KACC 15039</strain>
    </source>
</reference>
<dbReference type="InterPro" id="IPR036942">
    <property type="entry name" value="Beta-barrel_TonB_sf"/>
</dbReference>